<feature type="domain" description="Metallo-beta-lactamase" evidence="1">
    <location>
        <begin position="19"/>
        <end position="209"/>
    </location>
</feature>
<evidence type="ECO:0000313" key="3">
    <source>
        <dbReference type="Proteomes" id="UP001628156"/>
    </source>
</evidence>
<keyword evidence="3" id="KW-1185">Reference proteome</keyword>
<evidence type="ECO:0000313" key="2">
    <source>
        <dbReference type="EMBL" id="GAB1223250.1"/>
    </source>
</evidence>
<dbReference type="Proteomes" id="UP001628156">
    <property type="component" value="Unassembled WGS sequence"/>
</dbReference>
<dbReference type="SUPFAM" id="SSF56281">
    <property type="entry name" value="Metallo-hydrolase/oxidoreductase"/>
    <property type="match status" value="1"/>
</dbReference>
<proteinExistence type="predicted"/>
<dbReference type="SMART" id="SM00849">
    <property type="entry name" value="Lactamase_B"/>
    <property type="match status" value="1"/>
</dbReference>
<sequence>MLKLIPLGTSAGQSTIYRNTTSNLIEMQNGRFILIDCGDGILNTIIKLGINVKHIELVLITHLHSDHVSGIIALLFNWILNDCDVYLPEGGDDLIETFKRISKSSINESIRIHQIPKGDHDKIITLSSGVSVGCIEVPHEIESHGFVFKDQRGLVVCVLGDTSGRNLNFLYKVHVLVHECTFGSSFETKWGHSNCKIAAQCAESVYADYLLLNHFSVRFKHPQQFVNIEQQTSQLTEAEVIILNDFETFDLSSVPVN</sequence>
<comment type="caution">
    <text evidence="2">The sequence shown here is derived from an EMBL/GenBank/DDBJ whole genome shotgun (WGS) entry which is preliminary data.</text>
</comment>
<gene>
    <name evidence="2" type="ORF">ENUP19_0139G0037</name>
</gene>
<protein>
    <recommendedName>
        <fullName evidence="1">Metallo-beta-lactamase domain-containing protein</fullName>
    </recommendedName>
</protein>
<dbReference type="InterPro" id="IPR001279">
    <property type="entry name" value="Metallo-B-lactamas"/>
</dbReference>
<name>A0ABQ0DK59_9EUKA</name>
<reference evidence="2 3" key="1">
    <citation type="journal article" date="2019" name="PLoS Negl. Trop. Dis.">
        <title>Whole genome sequencing of Entamoeba nuttalli reveals mammalian host-related molecular signatures and a novel octapeptide-repeat surface protein.</title>
        <authorList>
            <person name="Tanaka M."/>
            <person name="Makiuchi T."/>
            <person name="Komiyama T."/>
            <person name="Shiina T."/>
            <person name="Osaki K."/>
            <person name="Tachibana H."/>
        </authorList>
    </citation>
    <scope>NUCLEOTIDE SEQUENCE [LARGE SCALE GENOMIC DNA]</scope>
    <source>
        <strain evidence="2 3">P19-061405</strain>
    </source>
</reference>
<dbReference type="PANTHER" id="PTHR46018:SF2">
    <property type="entry name" value="ZINC PHOSPHODIESTERASE ELAC PROTEIN 1"/>
    <property type="match status" value="1"/>
</dbReference>
<dbReference type="InterPro" id="IPR036866">
    <property type="entry name" value="RibonucZ/Hydroxyglut_hydro"/>
</dbReference>
<evidence type="ECO:0000259" key="1">
    <source>
        <dbReference type="SMART" id="SM00849"/>
    </source>
</evidence>
<dbReference type="Pfam" id="PF23023">
    <property type="entry name" value="Anti-Pycsar_Apyc1"/>
    <property type="match status" value="1"/>
</dbReference>
<dbReference type="EMBL" id="BAAFRS010000139">
    <property type="protein sequence ID" value="GAB1223250.1"/>
    <property type="molecule type" value="Genomic_DNA"/>
</dbReference>
<dbReference type="PANTHER" id="PTHR46018">
    <property type="entry name" value="ZINC PHOSPHODIESTERASE ELAC PROTEIN 1"/>
    <property type="match status" value="1"/>
</dbReference>
<accession>A0ABQ0DK59</accession>
<dbReference type="Gene3D" id="3.60.15.10">
    <property type="entry name" value="Ribonuclease Z/Hydroxyacylglutathione hydrolase-like"/>
    <property type="match status" value="1"/>
</dbReference>
<organism evidence="2 3">
    <name type="scientific">Entamoeba nuttalli</name>
    <dbReference type="NCBI Taxonomy" id="412467"/>
    <lineage>
        <taxon>Eukaryota</taxon>
        <taxon>Amoebozoa</taxon>
        <taxon>Evosea</taxon>
        <taxon>Archamoebae</taxon>
        <taxon>Mastigamoebida</taxon>
        <taxon>Entamoebidae</taxon>
        <taxon>Entamoeba</taxon>
    </lineage>
</organism>